<organism evidence="3 4">
    <name type="scientific">Laccaria amethystina LaAM-08-1</name>
    <dbReference type="NCBI Taxonomy" id="1095629"/>
    <lineage>
        <taxon>Eukaryota</taxon>
        <taxon>Fungi</taxon>
        <taxon>Dikarya</taxon>
        <taxon>Basidiomycota</taxon>
        <taxon>Agaricomycotina</taxon>
        <taxon>Agaricomycetes</taxon>
        <taxon>Agaricomycetidae</taxon>
        <taxon>Agaricales</taxon>
        <taxon>Agaricineae</taxon>
        <taxon>Hydnangiaceae</taxon>
        <taxon>Laccaria</taxon>
    </lineage>
</organism>
<dbReference type="AlphaFoldDB" id="A0A0C9WZY2"/>
<dbReference type="OrthoDB" id="3236341at2759"/>
<keyword evidence="1" id="KW-0175">Coiled coil</keyword>
<feature type="coiled-coil region" evidence="1">
    <location>
        <begin position="433"/>
        <end position="460"/>
    </location>
</feature>
<gene>
    <name evidence="3" type="ORF">K443DRAFT_12012</name>
</gene>
<evidence type="ECO:0000313" key="3">
    <source>
        <dbReference type="EMBL" id="KIJ94533.1"/>
    </source>
</evidence>
<dbReference type="Proteomes" id="UP000054477">
    <property type="component" value="Unassembled WGS sequence"/>
</dbReference>
<sequence>MTSTSNTPAGAPDASTAQSQPSQPVPTSQRRPLQREGAVYILSPAEQALADAMLRSSPPPEQVLGKRPHEEDDEEDPGRDTEPDEGTSTSAQAQSLVPSLGNITGTTLRYATYKKLRAEQRDELEAFLQESALGRQAKLFVCLLSVENKIDTFRSAAPPYQVSDGLKTNINNYSVAVLLSVNISAYKGDIPRNHILNILKRYRFDMPPGIEHDYANWEKITTAVSYSLTQTRARVKKLVRDSIVQDTNVFALAQVIVHGTPCRPTVQLCSRVALMRAVHQECKGSEKYWNLIDQRLALVRRLAGTDAGKASNAVGELWEKEYAAQDLDGKARWTKMKREKYTPLERHAKLCEAWQSDLEREREREVERARTERKEIALEKLKELGWAEEIQKISMNHFLSQSFNQHLAVAQNQKKGLTDETWLSIRWPIISFLEETKSRRLEAERKAERKRIALDKLRALGWGEEMDKLKNSYQLSEKLRVVENHEGVLTDEVWNNIKVPIVAFLESTKAFRLEHERQGMLRRRRLIVTDIHQTFSASSPVNAIIAPLEYVIEHEEFRRIIYDTPIGEELTSASFTDATPKLPQISLQWEKEMQQKLIAMLDRKPVFDKQNHDESDLNLAASVFRCSGCRRGILHYPRMLMHRCGITNISFHPEASEVAIEVLKLCGYDPMKTKTLDVPEGRIIVECKTCSCRHRGRAMMTFKAAIKHGVPEYFSPTSSNCTKGEKMNLRLPDNETRYKARERMEEERARSRAKEHYIGLACAHCKTVGSSVMLEDHVKLSHNKTEVASEDLVPLLDLDHTWDIYWLWPPLPPSS</sequence>
<accession>A0A0C9WZY2</accession>
<evidence type="ECO:0000256" key="2">
    <source>
        <dbReference type="SAM" id="MobiDB-lite"/>
    </source>
</evidence>
<feature type="region of interest" description="Disordered" evidence="2">
    <location>
        <begin position="1"/>
        <end position="98"/>
    </location>
</feature>
<evidence type="ECO:0000256" key="1">
    <source>
        <dbReference type="SAM" id="Coils"/>
    </source>
</evidence>
<keyword evidence="4" id="KW-1185">Reference proteome</keyword>
<reference evidence="3 4" key="1">
    <citation type="submission" date="2014-04" db="EMBL/GenBank/DDBJ databases">
        <authorList>
            <consortium name="DOE Joint Genome Institute"/>
            <person name="Kuo A."/>
            <person name="Kohler A."/>
            <person name="Nagy L.G."/>
            <person name="Floudas D."/>
            <person name="Copeland A."/>
            <person name="Barry K.W."/>
            <person name="Cichocki N."/>
            <person name="Veneault-Fourrey C."/>
            <person name="LaButti K."/>
            <person name="Lindquist E.A."/>
            <person name="Lipzen A."/>
            <person name="Lundell T."/>
            <person name="Morin E."/>
            <person name="Murat C."/>
            <person name="Sun H."/>
            <person name="Tunlid A."/>
            <person name="Henrissat B."/>
            <person name="Grigoriev I.V."/>
            <person name="Hibbett D.S."/>
            <person name="Martin F."/>
            <person name="Nordberg H.P."/>
            <person name="Cantor M.N."/>
            <person name="Hua S.X."/>
        </authorList>
    </citation>
    <scope>NUCLEOTIDE SEQUENCE [LARGE SCALE GENOMIC DNA]</scope>
    <source>
        <strain evidence="3 4">LaAM-08-1</strain>
    </source>
</reference>
<dbReference type="HOGENOM" id="CLU_346489_0_0_1"/>
<dbReference type="EMBL" id="KN838788">
    <property type="protein sequence ID" value="KIJ94533.1"/>
    <property type="molecule type" value="Genomic_DNA"/>
</dbReference>
<reference evidence="4" key="2">
    <citation type="submission" date="2015-01" db="EMBL/GenBank/DDBJ databases">
        <title>Evolutionary Origins and Diversification of the Mycorrhizal Mutualists.</title>
        <authorList>
            <consortium name="DOE Joint Genome Institute"/>
            <consortium name="Mycorrhizal Genomics Consortium"/>
            <person name="Kohler A."/>
            <person name="Kuo A."/>
            <person name="Nagy L.G."/>
            <person name="Floudas D."/>
            <person name="Copeland A."/>
            <person name="Barry K.W."/>
            <person name="Cichocki N."/>
            <person name="Veneault-Fourrey C."/>
            <person name="LaButti K."/>
            <person name="Lindquist E.A."/>
            <person name="Lipzen A."/>
            <person name="Lundell T."/>
            <person name="Morin E."/>
            <person name="Murat C."/>
            <person name="Riley R."/>
            <person name="Ohm R."/>
            <person name="Sun H."/>
            <person name="Tunlid A."/>
            <person name="Henrissat B."/>
            <person name="Grigoriev I.V."/>
            <person name="Hibbett D.S."/>
            <person name="Martin F."/>
        </authorList>
    </citation>
    <scope>NUCLEOTIDE SEQUENCE [LARGE SCALE GENOMIC DNA]</scope>
    <source>
        <strain evidence="4">LaAM-08-1</strain>
    </source>
</reference>
<feature type="compositionally biased region" description="Polar residues" evidence="2">
    <location>
        <begin position="86"/>
        <end position="98"/>
    </location>
</feature>
<proteinExistence type="predicted"/>
<protein>
    <submittedName>
        <fullName evidence="3">Uncharacterized protein</fullName>
    </submittedName>
</protein>
<feature type="coiled-coil region" evidence="1">
    <location>
        <begin position="344"/>
        <end position="375"/>
    </location>
</feature>
<feature type="compositionally biased region" description="Low complexity" evidence="2">
    <location>
        <begin position="14"/>
        <end position="31"/>
    </location>
</feature>
<name>A0A0C9WZY2_9AGAR</name>
<feature type="compositionally biased region" description="Acidic residues" evidence="2">
    <location>
        <begin position="71"/>
        <end position="85"/>
    </location>
</feature>
<evidence type="ECO:0000313" key="4">
    <source>
        <dbReference type="Proteomes" id="UP000054477"/>
    </source>
</evidence>